<protein>
    <submittedName>
        <fullName evidence="6">DUF1205 domain-containing protein</fullName>
    </submittedName>
</protein>
<dbReference type="SUPFAM" id="SSF53756">
    <property type="entry name" value="UDP-Glycosyltransferase/glycogen phosphorylase"/>
    <property type="match status" value="1"/>
</dbReference>
<keyword evidence="3" id="KW-0808">Transferase</keyword>
<dbReference type="GO" id="GO:0017000">
    <property type="term" value="P:antibiotic biosynthetic process"/>
    <property type="evidence" value="ECO:0007669"/>
    <property type="project" value="UniProtKB-ARBA"/>
</dbReference>
<evidence type="ECO:0000256" key="1">
    <source>
        <dbReference type="ARBA" id="ARBA00006962"/>
    </source>
</evidence>
<dbReference type="Proteomes" id="UP000503540">
    <property type="component" value="Chromosome"/>
</dbReference>
<name>A0A6G9YGP5_9NOCA</name>
<dbReference type="InterPro" id="IPR002213">
    <property type="entry name" value="UDP_glucos_trans"/>
</dbReference>
<evidence type="ECO:0000313" key="7">
    <source>
        <dbReference type="Proteomes" id="UP000503540"/>
    </source>
</evidence>
<dbReference type="AlphaFoldDB" id="A0A6G9YGP5"/>
<dbReference type="InterPro" id="IPR050426">
    <property type="entry name" value="Glycosyltransferase_28"/>
</dbReference>
<organism evidence="6 7">
    <name type="scientific">Nocardia arthritidis</name>
    <dbReference type="NCBI Taxonomy" id="228602"/>
    <lineage>
        <taxon>Bacteria</taxon>
        <taxon>Bacillati</taxon>
        <taxon>Actinomycetota</taxon>
        <taxon>Actinomycetes</taxon>
        <taxon>Mycobacteriales</taxon>
        <taxon>Nocardiaceae</taxon>
        <taxon>Nocardia</taxon>
    </lineage>
</organism>
<keyword evidence="7" id="KW-1185">Reference proteome</keyword>
<dbReference type="PANTHER" id="PTHR48050">
    <property type="entry name" value="STEROL 3-BETA-GLUCOSYLTRANSFERASE"/>
    <property type="match status" value="1"/>
</dbReference>
<evidence type="ECO:0000313" key="6">
    <source>
        <dbReference type="EMBL" id="QIS12368.1"/>
    </source>
</evidence>
<dbReference type="CDD" id="cd03784">
    <property type="entry name" value="GT1_Gtf-like"/>
    <property type="match status" value="1"/>
</dbReference>
<reference evidence="6 7" key="1">
    <citation type="journal article" date="2019" name="ACS Chem. Biol.">
        <title>Identification and Mobilization of a Cryptic Antibiotic Biosynthesis Gene Locus from a Human-Pathogenic Nocardia Isolate.</title>
        <authorList>
            <person name="Herisse M."/>
            <person name="Ishida K."/>
            <person name="Porter J.L."/>
            <person name="Howden B."/>
            <person name="Hertweck C."/>
            <person name="Stinear T.P."/>
            <person name="Pidot S.J."/>
        </authorList>
    </citation>
    <scope>NUCLEOTIDE SEQUENCE [LARGE SCALE GENOMIC DNA]</scope>
    <source>
        <strain evidence="6 7">AUSMDU00012717</strain>
    </source>
</reference>
<comment type="similarity">
    <text evidence="1">Belongs to the glycosyltransferase 28 family.</text>
</comment>
<sequence>MGAEAHEPDGVDEAEGRGAGMKVLVVPTPSTGHLLAMVPFCWALRLAGHDVLVAARRDATATALRSGLQAADLPELQVPMDELRKAVNPSMFPAPVFADRDQPSGQGMWHFAAQSWFGQAGQYLDAYVAVAKDWGADMVLSDPLATVGRALGAALELPVLVHRWGIDPTGGPFAERTAALAAESGTALADPAAILDICPASLQAPDAPAGTALRFIPFNGTGLLPEWHRNTKGRKRITVCLGGSTLSLTGPRPLLAILDAVRRVDAEVIVTLSAADRASVGALPDGVRVVEDVPLQLFLADCDLLIHHGGSTTGFTACRYGVPQLVLPQMFDQFDYARGITRTGAGLAAVDAAAQADSGALTDSIANLLRDSAFRDGAEQVGRDILAAPSPHEVVARIVAPRAG</sequence>
<keyword evidence="2" id="KW-0328">Glycosyltransferase</keyword>
<proteinExistence type="inferred from homology"/>
<feature type="domain" description="Erythromycin biosynthesis protein CIII-like N-terminal" evidence="5">
    <location>
        <begin position="42"/>
        <end position="242"/>
    </location>
</feature>
<feature type="domain" description="Erythromycin biosynthesis protein CIII-like C-terminal" evidence="4">
    <location>
        <begin position="257"/>
        <end position="400"/>
    </location>
</feature>
<evidence type="ECO:0000259" key="5">
    <source>
        <dbReference type="Pfam" id="PF21036"/>
    </source>
</evidence>
<dbReference type="PANTHER" id="PTHR48050:SF13">
    <property type="entry name" value="STEROL 3-BETA-GLUCOSYLTRANSFERASE UGT80A2"/>
    <property type="match status" value="1"/>
</dbReference>
<dbReference type="Pfam" id="PF21036">
    <property type="entry name" value="EryCIII-like_N"/>
    <property type="match status" value="1"/>
</dbReference>
<dbReference type="KEGG" id="nah:F5544_22530"/>
<gene>
    <name evidence="6" type="ORF">F5544_22530</name>
</gene>
<dbReference type="InterPro" id="IPR010610">
    <property type="entry name" value="EryCIII-like_C"/>
</dbReference>
<accession>A0A6G9YGP5</accession>
<evidence type="ECO:0000256" key="3">
    <source>
        <dbReference type="ARBA" id="ARBA00022679"/>
    </source>
</evidence>
<dbReference type="Pfam" id="PF06722">
    <property type="entry name" value="EryCIII-like_C"/>
    <property type="match status" value="1"/>
</dbReference>
<dbReference type="Gene3D" id="3.40.50.2000">
    <property type="entry name" value="Glycogen Phosphorylase B"/>
    <property type="match status" value="2"/>
</dbReference>
<dbReference type="EMBL" id="CP046172">
    <property type="protein sequence ID" value="QIS12368.1"/>
    <property type="molecule type" value="Genomic_DNA"/>
</dbReference>
<dbReference type="GO" id="GO:0016758">
    <property type="term" value="F:hexosyltransferase activity"/>
    <property type="evidence" value="ECO:0007669"/>
    <property type="project" value="UniProtKB-ARBA"/>
</dbReference>
<dbReference type="InterPro" id="IPR048284">
    <property type="entry name" value="EryCIII-like_N"/>
</dbReference>
<evidence type="ECO:0000256" key="2">
    <source>
        <dbReference type="ARBA" id="ARBA00022676"/>
    </source>
</evidence>
<evidence type="ECO:0000259" key="4">
    <source>
        <dbReference type="Pfam" id="PF06722"/>
    </source>
</evidence>
<dbReference type="GO" id="GO:0008194">
    <property type="term" value="F:UDP-glycosyltransferase activity"/>
    <property type="evidence" value="ECO:0007669"/>
    <property type="project" value="InterPro"/>
</dbReference>